<name>A0A2Z2NK69_9GAMM</name>
<dbReference type="EMBL" id="CP018632">
    <property type="protein sequence ID" value="ASJ71792.1"/>
    <property type="molecule type" value="Genomic_DNA"/>
</dbReference>
<reference evidence="2 3" key="1">
    <citation type="submission" date="2016-12" db="EMBL/GenBank/DDBJ databases">
        <authorList>
            <person name="Song W.-J."/>
            <person name="Kurnit D.M."/>
        </authorList>
    </citation>
    <scope>NUCLEOTIDE SEQUENCE [LARGE SCALE GENOMIC DNA]</scope>
    <source>
        <strain evidence="2 3">IMCC3135</strain>
    </source>
</reference>
<dbReference type="GO" id="GO:0035438">
    <property type="term" value="F:cyclic-di-GMP binding"/>
    <property type="evidence" value="ECO:0007669"/>
    <property type="project" value="InterPro"/>
</dbReference>
<proteinExistence type="predicted"/>
<sequence length="198" mass="22884">MSATDNRREGFRLNDNMKLHVKLADEEHLEEILPDFDAFRMRYCLKSHLRNQTEVWLPKLLKIRSRDPEVAEYLEHLETQIAQLASRLSNDHDIESDDADTETLVNLSASGLQFHSDEEFDVGQKLELGMLLSTIGIQLVAIAEVIRVERYDQPKSKKGTKDFLVSTQYSQIHPDDTEAIIRHMAKLQQIQLQKARNT</sequence>
<dbReference type="RefSeq" id="WP_088917182.1">
    <property type="nucleotide sequence ID" value="NZ_CP018632.1"/>
</dbReference>
<dbReference type="Proteomes" id="UP000250079">
    <property type="component" value="Chromosome"/>
</dbReference>
<dbReference type="AlphaFoldDB" id="A0A2Z2NK69"/>
<dbReference type="KEGG" id="gai:IMCC3135_08465"/>
<evidence type="ECO:0000259" key="1">
    <source>
        <dbReference type="Pfam" id="PF07238"/>
    </source>
</evidence>
<dbReference type="Pfam" id="PF07238">
    <property type="entry name" value="PilZ"/>
    <property type="match status" value="1"/>
</dbReference>
<evidence type="ECO:0000313" key="2">
    <source>
        <dbReference type="EMBL" id="ASJ71792.1"/>
    </source>
</evidence>
<dbReference type="InterPro" id="IPR009875">
    <property type="entry name" value="PilZ_domain"/>
</dbReference>
<organism evidence="2 3">
    <name type="scientific">Granulosicoccus antarcticus IMCC3135</name>
    <dbReference type="NCBI Taxonomy" id="1192854"/>
    <lineage>
        <taxon>Bacteria</taxon>
        <taxon>Pseudomonadati</taxon>
        <taxon>Pseudomonadota</taxon>
        <taxon>Gammaproteobacteria</taxon>
        <taxon>Chromatiales</taxon>
        <taxon>Granulosicoccaceae</taxon>
        <taxon>Granulosicoccus</taxon>
    </lineage>
</organism>
<evidence type="ECO:0000313" key="3">
    <source>
        <dbReference type="Proteomes" id="UP000250079"/>
    </source>
</evidence>
<dbReference type="OrthoDB" id="5567005at2"/>
<feature type="domain" description="PilZ" evidence="1">
    <location>
        <begin position="103"/>
        <end position="184"/>
    </location>
</feature>
<accession>A0A2Z2NK69</accession>
<gene>
    <name evidence="2" type="ORF">IMCC3135_08465</name>
</gene>
<keyword evidence="3" id="KW-1185">Reference proteome</keyword>
<protein>
    <recommendedName>
        <fullName evidence="1">PilZ domain-containing protein</fullName>
    </recommendedName>
</protein>